<evidence type="ECO:0000313" key="3">
    <source>
        <dbReference type="Proteomes" id="UP000518752"/>
    </source>
</evidence>
<keyword evidence="3" id="KW-1185">Reference proteome</keyword>
<sequence length="765" mass="84195">MYTLEELQKWTVNRLKAFCKDKKISGYSKLSKPSLIQKILDSTPPAPKNAPTASTLQVSGLPLSETARTTTSALITKTTSTLKRSGGNDSEPTIPRPSPSKKARKSSYIASTTEKASETSTSTFASVTTAISSSDDPEPSPSDGRASKRPPSSAITLRPTPEKMLKRVETAVAATISGSQARAVSNPLTLLLMSKPKKPEQEVPTEVQKKMLEGDPLASNIQDSSVTCKGCGSVVKFTLFDISLWRAHKECCPSEKSAPIHTHKDSNTRSTKKKRFNPLIIHKPALSSTAPTSAVPSVSSKIPSQGALLMTRKASSVPDITLEVNSSSCLSLYHLDFSPSVPIALKRISMPPSLVQRKQVARFAIILSQVAVQDLLTCALVSKMFRYAIYLSASARLARNFAGDRLKRILHRLQVNMIDMWPYLLQREGETKYRRRIFEESFLGRVFSGRTVIAPRLWTSPDNYKQVVIAIRLVQFSGDDILTQTLCLVSIGGGENNNGWLDGVIVDAQEIIKQEIWSVDVLQASKTAVETFYVLEATCEVVGFVSQIKGKERAPIHLRADWSTYIQRKLSTSSQLNPEKQPPLNTTTSLLEQLSWTNHEEYIKGISKLWLKRIEVQQAVGEAKKSVAERYVLASVVANRYEVSLLTPNHDKDRNRVHFFSVSGQYKTSTEMANDFAGLPVGSVGSAKKAPGKLNLFLPHHHHVESAHFTTPQGKPLHPALAVVHTPARDYYVLRDNGMQVGCEEEGIGCTWMQIIGCTADGERA</sequence>
<dbReference type="OrthoDB" id="2368680at2759"/>
<protein>
    <recommendedName>
        <fullName evidence="4">Rho termination factor N-terminal domain-containing protein</fullName>
    </recommendedName>
</protein>
<dbReference type="EMBL" id="JAACJN010000023">
    <property type="protein sequence ID" value="KAF5389222.1"/>
    <property type="molecule type" value="Genomic_DNA"/>
</dbReference>
<feature type="region of interest" description="Disordered" evidence="1">
    <location>
        <begin position="255"/>
        <end position="274"/>
    </location>
</feature>
<reference evidence="2 3" key="1">
    <citation type="journal article" date="2020" name="ISME J.">
        <title>Uncovering the hidden diversity of litter-decomposition mechanisms in mushroom-forming fungi.</title>
        <authorList>
            <person name="Floudas D."/>
            <person name="Bentzer J."/>
            <person name="Ahren D."/>
            <person name="Johansson T."/>
            <person name="Persson P."/>
            <person name="Tunlid A."/>
        </authorList>
    </citation>
    <scope>NUCLEOTIDE SEQUENCE [LARGE SCALE GENOMIC DNA]</scope>
    <source>
        <strain evidence="2 3">CBS 406.79</strain>
    </source>
</reference>
<evidence type="ECO:0008006" key="4">
    <source>
        <dbReference type="Google" id="ProtNLM"/>
    </source>
</evidence>
<evidence type="ECO:0000313" key="2">
    <source>
        <dbReference type="EMBL" id="KAF5389222.1"/>
    </source>
</evidence>
<dbReference type="Proteomes" id="UP000518752">
    <property type="component" value="Unassembled WGS sequence"/>
</dbReference>
<evidence type="ECO:0000256" key="1">
    <source>
        <dbReference type="SAM" id="MobiDB-lite"/>
    </source>
</evidence>
<comment type="caution">
    <text evidence="2">The sequence shown here is derived from an EMBL/GenBank/DDBJ whole genome shotgun (WGS) entry which is preliminary data.</text>
</comment>
<proteinExistence type="predicted"/>
<feature type="region of interest" description="Disordered" evidence="1">
    <location>
        <begin position="39"/>
        <end position="161"/>
    </location>
</feature>
<feature type="compositionally biased region" description="Low complexity" evidence="1">
    <location>
        <begin position="66"/>
        <end position="83"/>
    </location>
</feature>
<feature type="compositionally biased region" description="Low complexity" evidence="1">
    <location>
        <begin position="106"/>
        <end position="134"/>
    </location>
</feature>
<gene>
    <name evidence="2" type="ORF">D9757_003490</name>
</gene>
<dbReference type="AlphaFoldDB" id="A0A8H5HTF9"/>
<accession>A0A8H5HTF9</accession>
<organism evidence="2 3">
    <name type="scientific">Collybiopsis confluens</name>
    <dbReference type="NCBI Taxonomy" id="2823264"/>
    <lineage>
        <taxon>Eukaryota</taxon>
        <taxon>Fungi</taxon>
        <taxon>Dikarya</taxon>
        <taxon>Basidiomycota</taxon>
        <taxon>Agaricomycotina</taxon>
        <taxon>Agaricomycetes</taxon>
        <taxon>Agaricomycetidae</taxon>
        <taxon>Agaricales</taxon>
        <taxon>Marasmiineae</taxon>
        <taxon>Omphalotaceae</taxon>
        <taxon>Collybiopsis</taxon>
    </lineage>
</organism>
<name>A0A8H5HTF9_9AGAR</name>